<sequence>MPLSKPVRKQQILLPSSKNFLLLPNDAKEDILKRLTIDNLINYIEFIVGIHQHESDECFKLEQIVEDEIRLNSIASDEDSFISNWIEKNANRVPDLEANLLDHGNVYVFMVTDLLKVQLIDFNNSNPIINFTFILDSIINQKPKQTNMICNRSNNVSNVSKGLEQTFDTCSFSDNSIIIDRINSMHHELKSDPELFKLPDPESFSQMSMESQNELVSSLPGNVKNKYDFYCWSYIFRKLCNERPNGANLFT</sequence>
<reference evidence="1" key="1">
    <citation type="submission" date="2022-12" db="EMBL/GenBank/DDBJ databases">
        <title>Genome assemblies of Blomia tropicalis.</title>
        <authorList>
            <person name="Cui Y."/>
        </authorList>
    </citation>
    <scope>NUCLEOTIDE SEQUENCE</scope>
    <source>
        <tissue evidence="1">Adult mites</tissue>
    </source>
</reference>
<keyword evidence="2" id="KW-1185">Reference proteome</keyword>
<dbReference type="EMBL" id="JAPWDV010000003">
    <property type="protein sequence ID" value="KAJ6217329.1"/>
    <property type="molecule type" value="Genomic_DNA"/>
</dbReference>
<name>A0A9Q0RK22_BLOTA</name>
<accession>A0A9Q0RK22</accession>
<dbReference type="AlphaFoldDB" id="A0A9Q0RK22"/>
<protein>
    <submittedName>
        <fullName evidence="1">Uncharacterized protein</fullName>
    </submittedName>
</protein>
<comment type="caution">
    <text evidence="1">The sequence shown here is derived from an EMBL/GenBank/DDBJ whole genome shotgun (WGS) entry which is preliminary data.</text>
</comment>
<evidence type="ECO:0000313" key="1">
    <source>
        <dbReference type="EMBL" id="KAJ6217329.1"/>
    </source>
</evidence>
<proteinExistence type="predicted"/>
<evidence type="ECO:0000313" key="2">
    <source>
        <dbReference type="Proteomes" id="UP001142055"/>
    </source>
</evidence>
<dbReference type="Proteomes" id="UP001142055">
    <property type="component" value="Chromosome 3"/>
</dbReference>
<gene>
    <name evidence="1" type="ORF">RDWZM_008486</name>
</gene>
<organism evidence="1 2">
    <name type="scientific">Blomia tropicalis</name>
    <name type="common">Mite</name>
    <dbReference type="NCBI Taxonomy" id="40697"/>
    <lineage>
        <taxon>Eukaryota</taxon>
        <taxon>Metazoa</taxon>
        <taxon>Ecdysozoa</taxon>
        <taxon>Arthropoda</taxon>
        <taxon>Chelicerata</taxon>
        <taxon>Arachnida</taxon>
        <taxon>Acari</taxon>
        <taxon>Acariformes</taxon>
        <taxon>Sarcoptiformes</taxon>
        <taxon>Astigmata</taxon>
        <taxon>Glycyphagoidea</taxon>
        <taxon>Echimyopodidae</taxon>
        <taxon>Blomia</taxon>
    </lineage>
</organism>